<reference evidence="2 3" key="1">
    <citation type="submission" date="2018-08" db="EMBL/GenBank/DDBJ databases">
        <title>Mucilaginibacter sp. MYSH2.</title>
        <authorList>
            <person name="Seo T."/>
        </authorList>
    </citation>
    <scope>NUCLEOTIDE SEQUENCE [LARGE SCALE GENOMIC DNA]</scope>
    <source>
        <strain evidence="2 3">MYSH2</strain>
    </source>
</reference>
<protein>
    <submittedName>
        <fullName evidence="2">Uncharacterized protein</fullName>
    </submittedName>
</protein>
<evidence type="ECO:0000313" key="3">
    <source>
        <dbReference type="Proteomes" id="UP000264217"/>
    </source>
</evidence>
<comment type="caution">
    <text evidence="2">The sequence shown here is derived from an EMBL/GenBank/DDBJ whole genome shotgun (WGS) entry which is preliminary data.</text>
</comment>
<keyword evidence="1" id="KW-1133">Transmembrane helix</keyword>
<evidence type="ECO:0000256" key="1">
    <source>
        <dbReference type="SAM" id="Phobius"/>
    </source>
</evidence>
<keyword evidence="1" id="KW-0812">Transmembrane</keyword>
<evidence type="ECO:0000313" key="2">
    <source>
        <dbReference type="EMBL" id="RFZ95097.1"/>
    </source>
</evidence>
<dbReference type="RefSeq" id="WP_117390654.1">
    <property type="nucleotide sequence ID" value="NZ_QWDC01000001.1"/>
</dbReference>
<name>A0A372P029_9SPHI</name>
<sequence length="164" mass="18667">MKILPRDSFTIYTSKPEQEVRDLLDKNISYEKYNFLRKANVDDTYFSGYIVDGFFDVKRRIQYRNPFLPQIRGVIKPMGSGSTIKVEMEIQGLIIVFMSLWICGAASGAIATTISLFTQPDPSFAVLFVWLMPLAGYAMAYGGFSYERNVNKEFLLTLVDGQID</sequence>
<keyword evidence="1" id="KW-0472">Membrane</keyword>
<dbReference type="EMBL" id="QWDC01000001">
    <property type="protein sequence ID" value="RFZ95097.1"/>
    <property type="molecule type" value="Genomic_DNA"/>
</dbReference>
<dbReference type="Proteomes" id="UP000264217">
    <property type="component" value="Unassembled WGS sequence"/>
</dbReference>
<dbReference type="AlphaFoldDB" id="A0A372P029"/>
<dbReference type="OrthoDB" id="6400838at2"/>
<organism evidence="2 3">
    <name type="scientific">Mucilaginibacter conchicola</name>
    <dbReference type="NCBI Taxonomy" id="2303333"/>
    <lineage>
        <taxon>Bacteria</taxon>
        <taxon>Pseudomonadati</taxon>
        <taxon>Bacteroidota</taxon>
        <taxon>Sphingobacteriia</taxon>
        <taxon>Sphingobacteriales</taxon>
        <taxon>Sphingobacteriaceae</taxon>
        <taxon>Mucilaginibacter</taxon>
    </lineage>
</organism>
<gene>
    <name evidence="2" type="ORF">D0C36_06105</name>
</gene>
<feature type="transmembrane region" description="Helical" evidence="1">
    <location>
        <begin position="123"/>
        <end position="144"/>
    </location>
</feature>
<keyword evidence="3" id="KW-1185">Reference proteome</keyword>
<accession>A0A372P029</accession>
<feature type="transmembrane region" description="Helical" evidence="1">
    <location>
        <begin position="93"/>
        <end position="117"/>
    </location>
</feature>
<proteinExistence type="predicted"/>